<keyword evidence="1" id="KW-0472">Membrane</keyword>
<comment type="caution">
    <text evidence="3">The sequence shown here is derived from an EMBL/GenBank/DDBJ whole genome shotgun (WGS) entry which is preliminary data.</text>
</comment>
<organism evidence="3 4">
    <name type="scientific">Arcticibacter svalbardensis MN12-7</name>
    <dbReference type="NCBI Taxonomy" id="1150600"/>
    <lineage>
        <taxon>Bacteria</taxon>
        <taxon>Pseudomonadati</taxon>
        <taxon>Bacteroidota</taxon>
        <taxon>Sphingobacteriia</taxon>
        <taxon>Sphingobacteriales</taxon>
        <taxon>Sphingobacteriaceae</taxon>
        <taxon>Arcticibacter</taxon>
    </lineage>
</organism>
<dbReference type="NCBIfam" id="NF040495">
    <property type="entry name" value="tranport_ArsG"/>
    <property type="match status" value="1"/>
</dbReference>
<feature type="transmembrane region" description="Helical" evidence="1">
    <location>
        <begin position="53"/>
        <end position="74"/>
    </location>
</feature>
<dbReference type="eggNOG" id="COG0785">
    <property type="taxonomic scope" value="Bacteria"/>
</dbReference>
<dbReference type="STRING" id="1150600.ADIARSV_3452"/>
<evidence type="ECO:0000313" key="3">
    <source>
        <dbReference type="EMBL" id="EOR93373.1"/>
    </source>
</evidence>
<feature type="transmembrane region" description="Helical" evidence="1">
    <location>
        <begin position="15"/>
        <end position="41"/>
    </location>
</feature>
<feature type="domain" description="Urease accessory protein UreH-like transmembrane" evidence="2">
    <location>
        <begin position="17"/>
        <end position="225"/>
    </location>
</feature>
<feature type="transmembrane region" description="Helical" evidence="1">
    <location>
        <begin position="136"/>
        <end position="160"/>
    </location>
</feature>
<dbReference type="OrthoDB" id="1199621at2"/>
<dbReference type="AlphaFoldDB" id="R9GNR8"/>
<protein>
    <submittedName>
        <fullName evidence="3">Putative cytochrome c biogeneis protein</fullName>
    </submittedName>
</protein>
<feature type="transmembrane region" description="Helical" evidence="1">
    <location>
        <begin position="94"/>
        <end position="115"/>
    </location>
</feature>
<proteinExistence type="predicted"/>
<keyword evidence="4" id="KW-1185">Reference proteome</keyword>
<name>R9GNR8_9SPHI</name>
<dbReference type="EMBL" id="AQPN01000116">
    <property type="protein sequence ID" value="EOR93373.1"/>
    <property type="molecule type" value="Genomic_DNA"/>
</dbReference>
<sequence length="240" mass="26048">MDWLNNLAQNGDTPIFAAFGLGLLTAISPCPLATNITATAYIAKTITSKRKMLLSGLLYTLGRMFTYTILGALIYFGASKFQVAKLFQGNAEKFIGPVMILIGLIMLDVITLNFLSKGNLTQKLSDKFKDKGMLGSFLLGLVFALAFCPYSGALFFAMLIPMTLSASAGMALPVVFSIGTGLPVIFFAYVIAFSIGKLGNYFKAIQKAEKVMRMGAGITFLIVGLYYLNIYLKIINLSPY</sequence>
<evidence type="ECO:0000313" key="4">
    <source>
        <dbReference type="Proteomes" id="UP000014174"/>
    </source>
</evidence>
<dbReference type="InterPro" id="IPR051790">
    <property type="entry name" value="Cytochrome_c-biogenesis_DsbD"/>
</dbReference>
<dbReference type="PANTHER" id="PTHR31272">
    <property type="entry name" value="CYTOCHROME C-TYPE BIOGENESIS PROTEIN HI_1454-RELATED"/>
    <property type="match status" value="1"/>
</dbReference>
<dbReference type="PANTHER" id="PTHR31272:SF4">
    <property type="entry name" value="CYTOCHROME C-TYPE BIOGENESIS PROTEIN HI_1454-RELATED"/>
    <property type="match status" value="1"/>
</dbReference>
<accession>R9GNR8</accession>
<keyword evidence="1" id="KW-0812">Transmembrane</keyword>
<dbReference type="RefSeq" id="WP_016196680.1">
    <property type="nucleotide sequence ID" value="NZ_AQPN01000116.1"/>
</dbReference>
<evidence type="ECO:0000259" key="2">
    <source>
        <dbReference type="Pfam" id="PF13386"/>
    </source>
</evidence>
<dbReference type="PATRIC" id="fig|1150600.3.peg.3419"/>
<feature type="transmembrane region" description="Helical" evidence="1">
    <location>
        <begin position="172"/>
        <end position="193"/>
    </location>
</feature>
<gene>
    <name evidence="3" type="ORF">ADIARSV_3452</name>
</gene>
<evidence type="ECO:0000256" key="1">
    <source>
        <dbReference type="SAM" id="Phobius"/>
    </source>
</evidence>
<dbReference type="InterPro" id="IPR039447">
    <property type="entry name" value="UreH-like_TM_dom"/>
</dbReference>
<dbReference type="Proteomes" id="UP000014174">
    <property type="component" value="Unassembled WGS sequence"/>
</dbReference>
<reference evidence="3 4" key="1">
    <citation type="journal article" date="2013" name="Genome Announc.">
        <title>Draft Genome Sequence of Arcticibacter svalbardensis Strain MN12-7T, a Member of the Family Sphingobacteriaceae Isolated from an Arctic Soil Sample.</title>
        <authorList>
            <person name="Shivaji S."/>
            <person name="Ara S."/>
            <person name="Prasad S."/>
            <person name="Manasa B.P."/>
            <person name="Begum Z."/>
            <person name="Singh A."/>
            <person name="Kumar Pinnaka A."/>
        </authorList>
    </citation>
    <scope>NUCLEOTIDE SEQUENCE [LARGE SCALE GENOMIC DNA]</scope>
    <source>
        <strain evidence="3 4">MN12-7</strain>
    </source>
</reference>
<dbReference type="Pfam" id="PF13386">
    <property type="entry name" value="DsbD_2"/>
    <property type="match status" value="1"/>
</dbReference>
<keyword evidence="1" id="KW-1133">Transmembrane helix</keyword>
<feature type="transmembrane region" description="Helical" evidence="1">
    <location>
        <begin position="214"/>
        <end position="232"/>
    </location>
</feature>